<accession>A0A137Z807</accession>
<gene>
    <name evidence="1" type="ORF">AXK61_23855</name>
</gene>
<proteinExistence type="predicted"/>
<evidence type="ECO:0008006" key="3">
    <source>
        <dbReference type="Google" id="ProtNLM"/>
    </source>
</evidence>
<dbReference type="Proteomes" id="UP000070409">
    <property type="component" value="Unassembled WGS sequence"/>
</dbReference>
<name>A0A137Z807_9ACTN</name>
<organism evidence="1 2">
    <name type="scientific">Tsukamurella pseudospumae</name>
    <dbReference type="NCBI Taxonomy" id="239498"/>
    <lineage>
        <taxon>Bacteria</taxon>
        <taxon>Bacillati</taxon>
        <taxon>Actinomycetota</taxon>
        <taxon>Actinomycetes</taxon>
        <taxon>Mycobacteriales</taxon>
        <taxon>Tsukamurellaceae</taxon>
        <taxon>Tsukamurella</taxon>
    </lineage>
</organism>
<protein>
    <recommendedName>
        <fullName evidence="3">YbaB/EbfC DNA-binding family protein</fullName>
    </recommendedName>
</protein>
<reference evidence="1 2" key="1">
    <citation type="submission" date="2016-02" db="EMBL/GenBank/DDBJ databases">
        <authorList>
            <person name="Teng J.L."/>
            <person name="Tang Y."/>
            <person name="Huang Y."/>
            <person name="Guo F."/>
            <person name="Wei W."/>
            <person name="Chen J.H."/>
            <person name="Wong S.Y."/>
            <person name="Lau S.K."/>
            <person name="Woo P.C."/>
        </authorList>
    </citation>
    <scope>NUCLEOTIDE SEQUENCE [LARGE SCALE GENOMIC DNA]</scope>
    <source>
        <strain evidence="1 2">JCM 13375</strain>
    </source>
</reference>
<dbReference type="RefSeq" id="WP_068746374.1">
    <property type="nucleotide sequence ID" value="NZ_LSRE01000026.1"/>
</dbReference>
<sequence>MAKDVHPAVRQTLDITRDVIDLLQSAREEALASQAGVLNDDGDIAVNVDHRGALVNVWFKPGVLDRKRPARVAAEINALLATAGDASIAKSQQLITDAMKIVPTLVADLPEESEYFPFGTRNDGGRG</sequence>
<keyword evidence="2" id="KW-1185">Reference proteome</keyword>
<evidence type="ECO:0000313" key="1">
    <source>
        <dbReference type="EMBL" id="KXO94314.1"/>
    </source>
</evidence>
<dbReference type="EMBL" id="LSRE01000026">
    <property type="protein sequence ID" value="KXO94314.1"/>
    <property type="molecule type" value="Genomic_DNA"/>
</dbReference>
<comment type="caution">
    <text evidence="1">The sequence shown here is derived from an EMBL/GenBank/DDBJ whole genome shotgun (WGS) entry which is preliminary data.</text>
</comment>
<evidence type="ECO:0000313" key="2">
    <source>
        <dbReference type="Proteomes" id="UP000070409"/>
    </source>
</evidence>